<dbReference type="NCBIfam" id="TIGR04482">
    <property type="entry name" value="D_pro_red_PrdD"/>
    <property type="match status" value="1"/>
</dbReference>
<protein>
    <submittedName>
        <fullName evidence="2">Proline reductase cluster protein PrdD</fullName>
    </submittedName>
</protein>
<keyword evidence="3" id="KW-1185">Reference proteome</keyword>
<evidence type="ECO:0000256" key="1">
    <source>
        <dbReference type="ARBA" id="ARBA00023002"/>
    </source>
</evidence>
<dbReference type="Pfam" id="PF09338">
    <property type="entry name" value="Gly_reductase"/>
    <property type="match status" value="1"/>
</dbReference>
<dbReference type="InterPro" id="IPR015417">
    <property type="entry name" value="Gly_reductase_pB_sua/b"/>
</dbReference>
<dbReference type="EMBL" id="CP120733">
    <property type="protein sequence ID" value="WFD11243.1"/>
    <property type="molecule type" value="Genomic_DNA"/>
</dbReference>
<dbReference type="InterPro" id="IPR031000">
    <property type="entry name" value="D_pro_red_PrdD"/>
</dbReference>
<gene>
    <name evidence="2" type="primary">prdD</name>
    <name evidence="2" type="ORF">P4S50_03975</name>
</gene>
<name>A0ABY8EE66_9FIRM</name>
<accession>A0ABY8EE66</accession>
<dbReference type="Proteomes" id="UP001222800">
    <property type="component" value="Chromosome"/>
</dbReference>
<keyword evidence="1" id="KW-0560">Oxidoreductase</keyword>
<dbReference type="RefSeq" id="WP_277733254.1">
    <property type="nucleotide sequence ID" value="NZ_CP120733.1"/>
</dbReference>
<sequence>MDKEKILRRLVIKAFHIDKVETGDKTSIGKRLLTIDKEMSKKLVENEELIEDINIKIIKPGQHDIYVNTIMDIIPVSTKVLGKIGEGITHTLTGVYVMVTGADSKGKQMHEFGSSEGILKEQLVLGKAGTPSKDDYIIHFDVTLKPDIPYERKLPLSAFRACDEFIQEIRMALKELDGRDSTESHEYLDKIRPNSKKVVIVKQIAGQGAMYDNQLFSDEPSGVSGGKSIIDIGNVPMIISPNEYRDGALRAMT</sequence>
<reference evidence="2 3" key="1">
    <citation type="submission" date="2023-03" db="EMBL/GenBank/DDBJ databases">
        <title>Complete genome sequence of Tepidibacter sp. SWIR-1, isolated from a deep-sea hydrothermal vent.</title>
        <authorList>
            <person name="Li X."/>
        </authorList>
    </citation>
    <scope>NUCLEOTIDE SEQUENCE [LARGE SCALE GENOMIC DNA]</scope>
    <source>
        <strain evidence="2 3">SWIR-1</strain>
    </source>
</reference>
<evidence type="ECO:0000313" key="2">
    <source>
        <dbReference type="EMBL" id="WFD11243.1"/>
    </source>
</evidence>
<organism evidence="2 3">
    <name type="scientific">Tepidibacter hydrothermalis</name>
    <dbReference type="NCBI Taxonomy" id="3036126"/>
    <lineage>
        <taxon>Bacteria</taxon>
        <taxon>Bacillati</taxon>
        <taxon>Bacillota</taxon>
        <taxon>Clostridia</taxon>
        <taxon>Peptostreptococcales</taxon>
        <taxon>Peptostreptococcaceae</taxon>
        <taxon>Tepidibacter</taxon>
    </lineage>
</organism>
<proteinExistence type="predicted"/>
<evidence type="ECO:0000313" key="3">
    <source>
        <dbReference type="Proteomes" id="UP001222800"/>
    </source>
</evidence>